<reference evidence="2 3" key="1">
    <citation type="journal article" date="2013" name="BMC Genomics">
        <title>The miniature genome of a carnivorous plant Genlisea aurea contains a low number of genes and short non-coding sequences.</title>
        <authorList>
            <person name="Leushkin E.V."/>
            <person name="Sutormin R.A."/>
            <person name="Nabieva E.R."/>
            <person name="Penin A.A."/>
            <person name="Kondrashov A.S."/>
            <person name="Logacheva M.D."/>
        </authorList>
    </citation>
    <scope>NUCLEOTIDE SEQUENCE [LARGE SCALE GENOMIC DNA]</scope>
</reference>
<evidence type="ECO:0000313" key="2">
    <source>
        <dbReference type="EMBL" id="EPS57428.1"/>
    </source>
</evidence>
<dbReference type="Proteomes" id="UP000015453">
    <property type="component" value="Unassembled WGS sequence"/>
</dbReference>
<accession>S8D458</accession>
<organism evidence="2 3">
    <name type="scientific">Genlisea aurea</name>
    <dbReference type="NCBI Taxonomy" id="192259"/>
    <lineage>
        <taxon>Eukaryota</taxon>
        <taxon>Viridiplantae</taxon>
        <taxon>Streptophyta</taxon>
        <taxon>Embryophyta</taxon>
        <taxon>Tracheophyta</taxon>
        <taxon>Spermatophyta</taxon>
        <taxon>Magnoliopsida</taxon>
        <taxon>eudicotyledons</taxon>
        <taxon>Gunneridae</taxon>
        <taxon>Pentapetalae</taxon>
        <taxon>asterids</taxon>
        <taxon>lamiids</taxon>
        <taxon>Lamiales</taxon>
        <taxon>Lentibulariaceae</taxon>
        <taxon>Genlisea</taxon>
    </lineage>
</organism>
<dbReference type="PANTHER" id="PTHR33265">
    <property type="entry name" value="AVR9/CF-9 RAPIDLY ELICITED PROTEIN-RELATED"/>
    <property type="match status" value="1"/>
</dbReference>
<evidence type="ECO:0000313" key="3">
    <source>
        <dbReference type="Proteomes" id="UP000015453"/>
    </source>
</evidence>
<dbReference type="InterPro" id="IPR008480">
    <property type="entry name" value="DUF761_pln"/>
</dbReference>
<protein>
    <submittedName>
        <fullName evidence="2">Uncharacterized protein</fullName>
    </submittedName>
</protein>
<gene>
    <name evidence="2" type="ORF">M569_17390</name>
</gene>
<sequence length="131" mass="15857">MRKHNRGKILLNFLNRGSEAIGSYYSVLTCRRSHDRTSYFTPREYEFSCTNTPMAIYRRPSFKRRRRFQTEPEVSPPQMEEEEEDVDRDAEEFIRTFYRELKKQNTRFAAADHDDDDEFGFRDPWEICIPL</sequence>
<dbReference type="AlphaFoldDB" id="S8D458"/>
<comment type="caution">
    <text evidence="2">The sequence shown here is derived from an EMBL/GenBank/DDBJ whole genome shotgun (WGS) entry which is preliminary data.</text>
</comment>
<dbReference type="OrthoDB" id="696337at2759"/>
<feature type="region of interest" description="Disordered" evidence="1">
    <location>
        <begin position="67"/>
        <end position="88"/>
    </location>
</feature>
<evidence type="ECO:0000256" key="1">
    <source>
        <dbReference type="SAM" id="MobiDB-lite"/>
    </source>
</evidence>
<name>S8D458_9LAMI</name>
<keyword evidence="3" id="KW-1185">Reference proteome</keyword>
<dbReference type="EMBL" id="AUSU01010238">
    <property type="protein sequence ID" value="EPS57428.1"/>
    <property type="molecule type" value="Genomic_DNA"/>
</dbReference>
<feature type="compositionally biased region" description="Acidic residues" evidence="1">
    <location>
        <begin position="79"/>
        <end position="88"/>
    </location>
</feature>
<dbReference type="Pfam" id="PF05553">
    <property type="entry name" value="DUF761"/>
    <property type="match status" value="1"/>
</dbReference>
<proteinExistence type="predicted"/>